<sequence>MRYNPQAHEVVIKVNTSVMDWSTGISQARTMQACISGIVEFILVASSSIINMNERDNNTVNARTLLGPRYHHPILLPKPVPDRIHDILDFSPPAQNISHTGYHEISIIQCVSAEHKLRTDTYDVPDAPVSMCTGVSYTPAAEEHVAPHTMVQSQSRGDYRGSGIGAICGDAYHHVHCGDTRRRVAKPRTYSINGELPAPRIYGGVSEYERSNRSWNHGVRMSTNAWMIAGADPFFVGINADYAPVFKGGCQPGIS</sequence>
<gene>
    <name evidence="1" type="ORF">L211DRAFT_869660</name>
</gene>
<keyword evidence="2" id="KW-1185">Reference proteome</keyword>
<name>A0A3N4LG35_9PEZI</name>
<dbReference type="OrthoDB" id="5388044at2759"/>
<dbReference type="InParanoid" id="A0A3N4LG35"/>
<reference evidence="1 2" key="1">
    <citation type="journal article" date="2018" name="Nat. Ecol. Evol.">
        <title>Pezizomycetes genomes reveal the molecular basis of ectomycorrhizal truffle lifestyle.</title>
        <authorList>
            <person name="Murat C."/>
            <person name="Payen T."/>
            <person name="Noel B."/>
            <person name="Kuo A."/>
            <person name="Morin E."/>
            <person name="Chen J."/>
            <person name="Kohler A."/>
            <person name="Krizsan K."/>
            <person name="Balestrini R."/>
            <person name="Da Silva C."/>
            <person name="Montanini B."/>
            <person name="Hainaut M."/>
            <person name="Levati E."/>
            <person name="Barry K.W."/>
            <person name="Belfiori B."/>
            <person name="Cichocki N."/>
            <person name="Clum A."/>
            <person name="Dockter R.B."/>
            <person name="Fauchery L."/>
            <person name="Guy J."/>
            <person name="Iotti M."/>
            <person name="Le Tacon F."/>
            <person name="Lindquist E.A."/>
            <person name="Lipzen A."/>
            <person name="Malagnac F."/>
            <person name="Mello A."/>
            <person name="Molinier V."/>
            <person name="Miyauchi S."/>
            <person name="Poulain J."/>
            <person name="Riccioni C."/>
            <person name="Rubini A."/>
            <person name="Sitrit Y."/>
            <person name="Splivallo R."/>
            <person name="Traeger S."/>
            <person name="Wang M."/>
            <person name="Zifcakova L."/>
            <person name="Wipf D."/>
            <person name="Zambonelli A."/>
            <person name="Paolocci F."/>
            <person name="Nowrousian M."/>
            <person name="Ottonello S."/>
            <person name="Baldrian P."/>
            <person name="Spatafora J.W."/>
            <person name="Henrissat B."/>
            <person name="Nagy L.G."/>
            <person name="Aury J.M."/>
            <person name="Wincker P."/>
            <person name="Grigoriev I.V."/>
            <person name="Bonfante P."/>
            <person name="Martin F.M."/>
        </authorList>
    </citation>
    <scope>NUCLEOTIDE SEQUENCE [LARGE SCALE GENOMIC DNA]</scope>
    <source>
        <strain evidence="1 2">ATCC MYA-4762</strain>
    </source>
</reference>
<dbReference type="Proteomes" id="UP000267821">
    <property type="component" value="Unassembled WGS sequence"/>
</dbReference>
<dbReference type="AlphaFoldDB" id="A0A3N4LG35"/>
<protein>
    <submittedName>
        <fullName evidence="1">Uncharacterized protein</fullName>
    </submittedName>
</protein>
<organism evidence="1 2">
    <name type="scientific">Terfezia boudieri ATCC MYA-4762</name>
    <dbReference type="NCBI Taxonomy" id="1051890"/>
    <lineage>
        <taxon>Eukaryota</taxon>
        <taxon>Fungi</taxon>
        <taxon>Dikarya</taxon>
        <taxon>Ascomycota</taxon>
        <taxon>Pezizomycotina</taxon>
        <taxon>Pezizomycetes</taxon>
        <taxon>Pezizales</taxon>
        <taxon>Pezizaceae</taxon>
        <taxon>Terfezia</taxon>
    </lineage>
</organism>
<dbReference type="EMBL" id="ML121556">
    <property type="protein sequence ID" value="RPB21847.1"/>
    <property type="molecule type" value="Genomic_DNA"/>
</dbReference>
<accession>A0A3N4LG35</accession>
<evidence type="ECO:0000313" key="2">
    <source>
        <dbReference type="Proteomes" id="UP000267821"/>
    </source>
</evidence>
<evidence type="ECO:0000313" key="1">
    <source>
        <dbReference type="EMBL" id="RPB21847.1"/>
    </source>
</evidence>
<proteinExistence type="predicted"/>